<dbReference type="AlphaFoldDB" id="A0A7X8TS30"/>
<sequence length="247" mass="27843">MGIFDIIFGKRKSIEQVKNDETNKVSSEVKQAPKQYKTLASQNADLIEGMQFHATCQLRTPIAVLERHGEVYLGEGEPPKYGSPQDGVWIAKLDSAYDFLAESRTCSSDAGEVKAEEYIAYAIGLLRIFESDKTISEKMAEAVSYAENSEEKKQIEQGILKCYRESSIVDVMVRYITESERFEYYLDKPEKLTLVNGVNDKIASSLKESGIQTIKELSYLTEDDLINIKGIGRVRAQEILAQFSRVL</sequence>
<gene>
    <name evidence="1" type="ORF">HGP28_13640</name>
</gene>
<keyword evidence="2" id="KW-1185">Reference proteome</keyword>
<proteinExistence type="predicted"/>
<reference evidence="1 2" key="1">
    <citation type="submission" date="2020-04" db="EMBL/GenBank/DDBJ databases">
        <title>Vibrio sp. SM6, a novel species isolated from seawater.</title>
        <authorList>
            <person name="Wang X."/>
        </authorList>
    </citation>
    <scope>NUCLEOTIDE SEQUENCE [LARGE SCALE GENOMIC DNA]</scope>
    <source>
        <strain evidence="1 2">SM6</strain>
    </source>
</reference>
<dbReference type="Proteomes" id="UP000535589">
    <property type="component" value="Unassembled WGS sequence"/>
</dbReference>
<dbReference type="SUPFAM" id="SSF47794">
    <property type="entry name" value="Rad51 N-terminal domain-like"/>
    <property type="match status" value="1"/>
</dbReference>
<organism evidence="1 2">
    <name type="scientific">Vibrio agarilyticus</name>
    <dbReference type="NCBI Taxonomy" id="2726741"/>
    <lineage>
        <taxon>Bacteria</taxon>
        <taxon>Pseudomonadati</taxon>
        <taxon>Pseudomonadota</taxon>
        <taxon>Gammaproteobacteria</taxon>
        <taxon>Vibrionales</taxon>
        <taxon>Vibrionaceae</taxon>
        <taxon>Vibrio</taxon>
    </lineage>
</organism>
<dbReference type="RefSeq" id="WP_168837024.1">
    <property type="nucleotide sequence ID" value="NZ_JABAIK010000013.1"/>
</dbReference>
<dbReference type="Pfam" id="PF14520">
    <property type="entry name" value="HHH_5"/>
    <property type="match status" value="1"/>
</dbReference>
<dbReference type="EMBL" id="JABAIK010000013">
    <property type="protein sequence ID" value="NLS13932.1"/>
    <property type="molecule type" value="Genomic_DNA"/>
</dbReference>
<dbReference type="Gene3D" id="1.10.150.20">
    <property type="entry name" value="5' to 3' exonuclease, C-terminal subdomain"/>
    <property type="match status" value="1"/>
</dbReference>
<name>A0A7X8TS30_9VIBR</name>
<dbReference type="GO" id="GO:0000166">
    <property type="term" value="F:nucleotide binding"/>
    <property type="evidence" value="ECO:0007669"/>
    <property type="project" value="InterPro"/>
</dbReference>
<protein>
    <submittedName>
        <fullName evidence="1">Helix-hairpin-helix domain-containing protein</fullName>
    </submittedName>
</protein>
<evidence type="ECO:0000313" key="1">
    <source>
        <dbReference type="EMBL" id="NLS13932.1"/>
    </source>
</evidence>
<dbReference type="InterPro" id="IPR010995">
    <property type="entry name" value="DNA_repair_Rad51/TF_NusA_a-hlx"/>
</dbReference>
<accession>A0A7X8TS30</accession>
<evidence type="ECO:0000313" key="2">
    <source>
        <dbReference type="Proteomes" id="UP000535589"/>
    </source>
</evidence>
<comment type="caution">
    <text evidence="1">The sequence shown here is derived from an EMBL/GenBank/DDBJ whole genome shotgun (WGS) entry which is preliminary data.</text>
</comment>